<dbReference type="STRING" id="4829.A0A163JMS9"/>
<proteinExistence type="predicted"/>
<dbReference type="AlphaFoldDB" id="A0A163JMS9"/>
<keyword evidence="6" id="KW-1185">Reference proteome</keyword>
<feature type="domain" description="RRM" evidence="4">
    <location>
        <begin position="31"/>
        <end position="111"/>
    </location>
</feature>
<dbReference type="OMA" id="NDFHESC"/>
<dbReference type="FunCoup" id="A0A163JMS9">
    <property type="interactions" value="27"/>
</dbReference>
<dbReference type="Gene3D" id="3.30.70.330">
    <property type="match status" value="2"/>
</dbReference>
<evidence type="ECO:0000256" key="1">
    <source>
        <dbReference type="ARBA" id="ARBA00022884"/>
    </source>
</evidence>
<reference evidence="5" key="1">
    <citation type="submission" date="2016-04" db="EMBL/GenBank/DDBJ databases">
        <authorList>
            <person name="Evans L.H."/>
            <person name="Alamgir A."/>
            <person name="Owens N."/>
            <person name="Weber N.D."/>
            <person name="Virtaneva K."/>
            <person name="Barbian K."/>
            <person name="Babar A."/>
            <person name="Rosenke K."/>
        </authorList>
    </citation>
    <scope>NUCLEOTIDE SEQUENCE [LARGE SCALE GENOMIC DNA]</scope>
    <source>
        <strain evidence="5">CBS 101.48</strain>
    </source>
</reference>
<feature type="domain" description="RRM" evidence="4">
    <location>
        <begin position="201"/>
        <end position="277"/>
    </location>
</feature>
<dbReference type="GO" id="GO:0003729">
    <property type="term" value="F:mRNA binding"/>
    <property type="evidence" value="ECO:0007669"/>
    <property type="project" value="TreeGrafter"/>
</dbReference>
<dbReference type="InterPro" id="IPR012677">
    <property type="entry name" value="Nucleotide-bd_a/b_plait_sf"/>
</dbReference>
<name>A0A163JMS9_ABSGL</name>
<dbReference type="InterPro" id="IPR035979">
    <property type="entry name" value="RBD_domain_sf"/>
</dbReference>
<dbReference type="CDD" id="cd00590">
    <property type="entry name" value="RRM_SF"/>
    <property type="match status" value="1"/>
</dbReference>
<dbReference type="Proteomes" id="UP000078561">
    <property type="component" value="Unassembled WGS sequence"/>
</dbReference>
<dbReference type="GO" id="GO:0005634">
    <property type="term" value="C:nucleus"/>
    <property type="evidence" value="ECO:0007669"/>
    <property type="project" value="TreeGrafter"/>
</dbReference>
<dbReference type="OrthoDB" id="439808at2759"/>
<feature type="compositionally biased region" description="Low complexity" evidence="3">
    <location>
        <begin position="9"/>
        <end position="20"/>
    </location>
</feature>
<dbReference type="InterPro" id="IPR000504">
    <property type="entry name" value="RRM_dom"/>
</dbReference>
<evidence type="ECO:0000256" key="2">
    <source>
        <dbReference type="PROSITE-ProRule" id="PRU00176"/>
    </source>
</evidence>
<dbReference type="InParanoid" id="A0A163JMS9"/>
<evidence type="ECO:0000313" key="6">
    <source>
        <dbReference type="Proteomes" id="UP000078561"/>
    </source>
</evidence>
<sequence>MSTDPKPTPAEQAPAQAPIQADTATPEEVGHKVFVGNLSFKTKEEGLVSFFEASGKVLEAKIITVRPHYRKRSAGYGFVTFATLEETTKAANDLNKKELDGREINVEVARPKPVVVKAPEQEQQEQQQEQPATKPKQKKRRARKNKAAQQAGSETAEDVKKTMTPRTTDDSEEEGSATDSTPKTKKAPRRPKKELTEPSATSLFVGNLPYVSTDDTLKDLFKDLKVVSAHIARMRNGRSKGYGFVDLESHEEQTKALETIKDVQVEGRTLYLSVALAEAPQPEQADDASN</sequence>
<dbReference type="SMART" id="SM00360">
    <property type="entry name" value="RRM"/>
    <property type="match status" value="2"/>
</dbReference>
<protein>
    <recommendedName>
        <fullName evidence="4">RRM domain-containing protein</fullName>
    </recommendedName>
</protein>
<keyword evidence="1 2" id="KW-0694">RNA-binding</keyword>
<dbReference type="PROSITE" id="PS50102">
    <property type="entry name" value="RRM"/>
    <property type="match status" value="2"/>
</dbReference>
<feature type="compositionally biased region" description="Basic residues" evidence="3">
    <location>
        <begin position="183"/>
        <end position="192"/>
    </location>
</feature>
<dbReference type="Pfam" id="PF00076">
    <property type="entry name" value="RRM_1"/>
    <property type="match status" value="2"/>
</dbReference>
<evidence type="ECO:0000256" key="3">
    <source>
        <dbReference type="SAM" id="MobiDB-lite"/>
    </source>
</evidence>
<gene>
    <name evidence="5" type="primary">ABSGL_06131.1 scaffold 7701</name>
</gene>
<organism evidence="5">
    <name type="scientific">Absidia glauca</name>
    <name type="common">Pin mould</name>
    <dbReference type="NCBI Taxonomy" id="4829"/>
    <lineage>
        <taxon>Eukaryota</taxon>
        <taxon>Fungi</taxon>
        <taxon>Fungi incertae sedis</taxon>
        <taxon>Mucoromycota</taxon>
        <taxon>Mucoromycotina</taxon>
        <taxon>Mucoromycetes</taxon>
        <taxon>Mucorales</taxon>
        <taxon>Cunninghamellaceae</taxon>
        <taxon>Absidia</taxon>
    </lineage>
</organism>
<dbReference type="SUPFAM" id="SSF54928">
    <property type="entry name" value="RNA-binding domain, RBD"/>
    <property type="match status" value="2"/>
</dbReference>
<evidence type="ECO:0000259" key="4">
    <source>
        <dbReference type="PROSITE" id="PS50102"/>
    </source>
</evidence>
<feature type="region of interest" description="Disordered" evidence="3">
    <location>
        <begin position="110"/>
        <end position="199"/>
    </location>
</feature>
<dbReference type="EMBL" id="LT553217">
    <property type="protein sequence ID" value="SAM00443.1"/>
    <property type="molecule type" value="Genomic_DNA"/>
</dbReference>
<feature type="region of interest" description="Disordered" evidence="3">
    <location>
        <begin position="1"/>
        <end position="20"/>
    </location>
</feature>
<feature type="compositionally biased region" description="Low complexity" evidence="3">
    <location>
        <begin position="124"/>
        <end position="134"/>
    </location>
</feature>
<dbReference type="InterPro" id="IPR050502">
    <property type="entry name" value="Euk_RNA-bind_prot"/>
</dbReference>
<dbReference type="PANTHER" id="PTHR48025:SF1">
    <property type="entry name" value="RRM DOMAIN-CONTAINING PROTEIN"/>
    <property type="match status" value="1"/>
</dbReference>
<evidence type="ECO:0000313" key="5">
    <source>
        <dbReference type="EMBL" id="SAM00443.1"/>
    </source>
</evidence>
<feature type="compositionally biased region" description="Basic residues" evidence="3">
    <location>
        <begin position="135"/>
        <end position="146"/>
    </location>
</feature>
<dbReference type="PANTHER" id="PTHR48025">
    <property type="entry name" value="OS02G0815200 PROTEIN"/>
    <property type="match status" value="1"/>
</dbReference>
<accession>A0A163JMS9</accession>